<protein>
    <submittedName>
        <fullName evidence="1">Uncharacterized protein</fullName>
    </submittedName>
</protein>
<proteinExistence type="predicted"/>
<organism evidence="1">
    <name type="scientific">Caudovirales sp. ct0YK8</name>
    <dbReference type="NCBI Taxonomy" id="2826764"/>
    <lineage>
        <taxon>Viruses</taxon>
        <taxon>Duplodnaviria</taxon>
        <taxon>Heunggongvirae</taxon>
        <taxon>Uroviricota</taxon>
        <taxon>Caudoviricetes</taxon>
    </lineage>
</organism>
<accession>A0A8S5NR85</accession>
<evidence type="ECO:0000313" key="1">
    <source>
        <dbReference type="EMBL" id="DAD96720.1"/>
    </source>
</evidence>
<dbReference type="EMBL" id="BK015222">
    <property type="protein sequence ID" value="DAD96720.1"/>
    <property type="molecule type" value="Genomic_DNA"/>
</dbReference>
<sequence length="425" mass="46303">MGKTYIADKETLDKCYAILSADGIYGFIEHMDVLSPTARIEYIGQNKDFTPISLNKDTGTMTLNSWADFPIIVANKPWMVRADGTPDYRLDENDYTKKEDGTASDVSNTSYNGGAFSWLAKIYKQEYMLGNDRVVKFSMRERDGFEPVGFKDPSNNVLEGVWIPMFYGSILGADTSTPKMVSLAGLQPCYNNTTDKEHTAIANFSSRAAFLGGGIVQTITDLLIMFAKSTNSQEAYGYGNSSGYDASLAPTNGVKQNAVVGGGQFYGTKDAKSLNKIFHSIVLGTYQQWMRDPYTLLVNGRYKVSKNYTYDVTGAKYQDTGISLPKMFESDGSTQKYGIFYPHKYQTVPGFGAVPVHPCKGSTSTGGCDGLWQNVEIVAVALRFGRCNNGTDGGLRYLTVNDAAGTAYWGLGAAVLLLPPVGVAA</sequence>
<name>A0A8S5NR85_9CAUD</name>
<reference evidence="1" key="1">
    <citation type="journal article" date="2021" name="Proc. Natl. Acad. Sci. U.S.A.">
        <title>A Catalog of Tens of Thousands of Viruses from Human Metagenomes Reveals Hidden Associations with Chronic Diseases.</title>
        <authorList>
            <person name="Tisza M.J."/>
            <person name="Buck C.B."/>
        </authorList>
    </citation>
    <scope>NUCLEOTIDE SEQUENCE</scope>
    <source>
        <strain evidence="1">Ct0YK8</strain>
    </source>
</reference>